<dbReference type="InterPro" id="IPR056123">
    <property type="entry name" value="DUF7706"/>
</dbReference>
<dbReference type="AlphaFoldDB" id="A0A379YR00"/>
<sequence>MHSDDKITLTLELDKNIAWALAQFCKRTSHSDCAERSTSEDEAYLMMDGVNAVMRGLAESNISPR</sequence>
<evidence type="ECO:0000313" key="1">
    <source>
        <dbReference type="EMBL" id="SUI48893.1"/>
    </source>
</evidence>
<gene>
    <name evidence="1" type="ORF">NCTC12420_05171</name>
</gene>
<proteinExistence type="predicted"/>
<dbReference type="EMBL" id="UGYB01000005">
    <property type="protein sequence ID" value="SUI48893.1"/>
    <property type="molecule type" value="Genomic_DNA"/>
</dbReference>
<organism evidence="1 2">
    <name type="scientific">Salmonella enterica subsp. indica</name>
    <dbReference type="NCBI Taxonomy" id="59207"/>
    <lineage>
        <taxon>Bacteria</taxon>
        <taxon>Pseudomonadati</taxon>
        <taxon>Pseudomonadota</taxon>
        <taxon>Gammaproteobacteria</taxon>
        <taxon>Enterobacterales</taxon>
        <taxon>Enterobacteriaceae</taxon>
        <taxon>Salmonella</taxon>
    </lineage>
</organism>
<dbReference type="RefSeq" id="WP_232081553.1">
    <property type="nucleotide sequence ID" value="NZ_DADWZK010000037.1"/>
</dbReference>
<evidence type="ECO:0000313" key="2">
    <source>
        <dbReference type="Proteomes" id="UP000254220"/>
    </source>
</evidence>
<accession>A0A379YR00</accession>
<name>A0A379YR00_SALER</name>
<reference evidence="1 2" key="1">
    <citation type="submission" date="2018-06" db="EMBL/GenBank/DDBJ databases">
        <authorList>
            <consortium name="Pathogen Informatics"/>
            <person name="Doyle S."/>
        </authorList>
    </citation>
    <scope>NUCLEOTIDE SEQUENCE [LARGE SCALE GENOMIC DNA]</scope>
    <source>
        <strain evidence="1 2">NCTC12420</strain>
    </source>
</reference>
<dbReference type="Proteomes" id="UP000254220">
    <property type="component" value="Unassembled WGS sequence"/>
</dbReference>
<dbReference type="Pfam" id="PF24806">
    <property type="entry name" value="DUF7706"/>
    <property type="match status" value="1"/>
</dbReference>
<protein>
    <submittedName>
        <fullName evidence="1">Uncharacterized protein</fullName>
    </submittedName>
</protein>